<dbReference type="SUPFAM" id="SSF55729">
    <property type="entry name" value="Acyl-CoA N-acyltransferases (Nat)"/>
    <property type="match status" value="1"/>
</dbReference>
<name>A0AB35YY06_9FLAO</name>
<sequence length="176" mass="20421">METLRGENIFLRALELSDLDFLYTLENDESLWEVSNTTTPYSKYILQQYLENSHRSIYDVQQLRLVICKNNDSAQVGFIDLFDFDPKHSRVGVGIVIFSEAHKRKGFAAEALQLTCNYVFEHLKVHQIFAGITEENEGSINLFEKAGFIKAGLKRDWVFANGRYKSEYFYQLINNS</sequence>
<dbReference type="PANTHER" id="PTHR43415">
    <property type="entry name" value="SPERMIDINE N(1)-ACETYLTRANSFERASE"/>
    <property type="match status" value="1"/>
</dbReference>
<accession>A0AB35YY06</accession>
<dbReference type="AlphaFoldDB" id="A0AB35YY06"/>
<evidence type="ECO:0000259" key="1">
    <source>
        <dbReference type="PROSITE" id="PS51186"/>
    </source>
</evidence>
<feature type="domain" description="N-acetyltransferase" evidence="1">
    <location>
        <begin position="9"/>
        <end position="170"/>
    </location>
</feature>
<dbReference type="InterPro" id="IPR016181">
    <property type="entry name" value="Acyl_CoA_acyltransferase"/>
</dbReference>
<evidence type="ECO:0000313" key="2">
    <source>
        <dbReference type="EMBL" id="MEM0519548.1"/>
    </source>
</evidence>
<dbReference type="GO" id="GO:0016747">
    <property type="term" value="F:acyltransferase activity, transferring groups other than amino-acyl groups"/>
    <property type="evidence" value="ECO:0007669"/>
    <property type="project" value="InterPro"/>
</dbReference>
<keyword evidence="5" id="KW-1185">Reference proteome</keyword>
<dbReference type="InterPro" id="IPR000182">
    <property type="entry name" value="GNAT_dom"/>
</dbReference>
<dbReference type="PANTHER" id="PTHR43415:SF3">
    <property type="entry name" value="GNAT-FAMILY ACETYLTRANSFERASE"/>
    <property type="match status" value="1"/>
</dbReference>
<dbReference type="Pfam" id="PF13302">
    <property type="entry name" value="Acetyltransf_3"/>
    <property type="match status" value="1"/>
</dbReference>
<gene>
    <name evidence="3" type="ORF">VZD24_14385</name>
    <name evidence="2" type="ORF">VZD85_14395</name>
</gene>
<comment type="caution">
    <text evidence="2">The sequence shown here is derived from an EMBL/GenBank/DDBJ whole genome shotgun (WGS) entry which is preliminary data.</text>
</comment>
<organism evidence="2 4">
    <name type="scientific">Aequorivita flava</name>
    <dbReference type="NCBI Taxonomy" id="3114371"/>
    <lineage>
        <taxon>Bacteria</taxon>
        <taxon>Pseudomonadati</taxon>
        <taxon>Bacteroidota</taxon>
        <taxon>Flavobacteriia</taxon>
        <taxon>Flavobacteriales</taxon>
        <taxon>Flavobacteriaceae</taxon>
        <taxon>Aequorivita</taxon>
    </lineage>
</organism>
<dbReference type="EMBL" id="JBANCF010000017">
    <property type="protein sequence ID" value="MEM0574710.1"/>
    <property type="molecule type" value="Genomic_DNA"/>
</dbReference>
<dbReference type="RefSeq" id="WP_279448660.1">
    <property type="nucleotide sequence ID" value="NZ_JAZBJM010000015.1"/>
</dbReference>
<dbReference type="Proteomes" id="UP001388259">
    <property type="component" value="Unassembled WGS sequence"/>
</dbReference>
<dbReference type="Gene3D" id="3.40.630.30">
    <property type="match status" value="1"/>
</dbReference>
<evidence type="ECO:0000313" key="5">
    <source>
        <dbReference type="Proteomes" id="UP001390963"/>
    </source>
</evidence>
<proteinExistence type="predicted"/>
<protein>
    <submittedName>
        <fullName evidence="2">GNAT family protein</fullName>
    </submittedName>
</protein>
<evidence type="ECO:0000313" key="3">
    <source>
        <dbReference type="EMBL" id="MEM0574710.1"/>
    </source>
</evidence>
<dbReference type="EMBL" id="JAZBJM010000015">
    <property type="protein sequence ID" value="MEM0519548.1"/>
    <property type="molecule type" value="Genomic_DNA"/>
</dbReference>
<dbReference type="Proteomes" id="UP001390963">
    <property type="component" value="Unassembled WGS sequence"/>
</dbReference>
<dbReference type="PROSITE" id="PS51186">
    <property type="entry name" value="GNAT"/>
    <property type="match status" value="1"/>
</dbReference>
<evidence type="ECO:0000313" key="4">
    <source>
        <dbReference type="Proteomes" id="UP001388259"/>
    </source>
</evidence>
<reference evidence="2 5" key="1">
    <citation type="submission" date="2024-01" db="EMBL/GenBank/DDBJ databases">
        <title>Aequorivita flavus sp. nov., isolated from deep-sea sediment.</title>
        <authorList>
            <person name="Chen X."/>
        </authorList>
    </citation>
    <scope>NUCLEOTIDE SEQUENCE</scope>
    <source>
        <strain evidence="2">MCCC 1A16923</strain>
        <strain evidence="3 5">MCCC 1A16935</strain>
    </source>
</reference>